<organism evidence="1 2">
    <name type="scientific">Rhizobium rhododendri</name>
    <dbReference type="NCBI Taxonomy" id="2506430"/>
    <lineage>
        <taxon>Bacteria</taxon>
        <taxon>Pseudomonadati</taxon>
        <taxon>Pseudomonadota</taxon>
        <taxon>Alphaproteobacteria</taxon>
        <taxon>Hyphomicrobiales</taxon>
        <taxon>Rhizobiaceae</taxon>
        <taxon>Rhizobium/Agrobacterium group</taxon>
        <taxon>Rhizobium</taxon>
    </lineage>
</organism>
<reference evidence="1" key="1">
    <citation type="journal article" date="2019" name="Phytopathology">
        <title>A Novel Group of Rhizobium tumorigenes-Like Agrobacteria Associated with Crown Gall Disease of Rhododendron and Blueberry.</title>
        <authorList>
            <person name="Kuzmanovic N."/>
            <person name="Behrens P."/>
            <person name="Idczak E."/>
            <person name="Wagner S."/>
            <person name="Gotz M."/>
            <person name="Sproer C."/>
            <person name="Bunk B."/>
            <person name="Overmann J."/>
            <person name="Smalla K."/>
        </authorList>
    </citation>
    <scope>NUCLEOTIDE SEQUENCE</scope>
    <source>
        <strain evidence="1">Rho-6.2</strain>
    </source>
</reference>
<sequence length="88" mass="9732">MTPDRFRECLNLIRWTSIDLVNSLHCDLAWIEALESGEVAIPGDIATWIETLAQCHSENQPPTTHRAVSLTLLNSPALKGVGHRSQNA</sequence>
<name>A0ABY8IS02_9HYPH</name>
<keyword evidence="1" id="KW-0614">Plasmid</keyword>
<keyword evidence="2" id="KW-1185">Reference proteome</keyword>
<evidence type="ECO:0000313" key="1">
    <source>
        <dbReference type="EMBL" id="WFS26316.1"/>
    </source>
</evidence>
<evidence type="ECO:0000313" key="2">
    <source>
        <dbReference type="Proteomes" id="UP000318939"/>
    </source>
</evidence>
<reference evidence="1" key="2">
    <citation type="journal article" date="2023" name="MicrobiologyOpen">
        <title>Genomics of the tumorigenes clade of the family Rhizobiaceae and description of Rhizobium rhododendri sp. nov.</title>
        <authorList>
            <person name="Kuzmanovic N."/>
            <person name="diCenzo G.C."/>
            <person name="Bunk B."/>
            <person name="Sproeer C."/>
            <person name="Fruehling A."/>
            <person name="Neumann-Schaal M."/>
            <person name="Overmann J."/>
            <person name="Smalla K."/>
        </authorList>
    </citation>
    <scope>NUCLEOTIDE SEQUENCE</scope>
    <source>
        <strain evidence="1">Rho-6.2</strain>
        <plasmid evidence="1">pTi6.2</plasmid>
    </source>
</reference>
<proteinExistence type="predicted"/>
<geneLocation type="plasmid" evidence="1 2">
    <name>pTi6.2</name>
</geneLocation>
<dbReference type="EMBL" id="CP117269">
    <property type="protein sequence ID" value="WFS26316.1"/>
    <property type="molecule type" value="Genomic_DNA"/>
</dbReference>
<gene>
    <name evidence="1" type="ORF">PR018_25145</name>
</gene>
<accession>A0ABY8IS02</accession>
<protein>
    <submittedName>
        <fullName evidence="1">Uncharacterized protein</fullName>
    </submittedName>
</protein>
<dbReference type="RefSeq" id="WP_142832153.1">
    <property type="nucleotide sequence ID" value="NZ_CP117269.1"/>
</dbReference>
<dbReference type="Proteomes" id="UP000318939">
    <property type="component" value="Plasmid pTi6.2"/>
</dbReference>